<evidence type="ECO:0000313" key="3">
    <source>
        <dbReference type="Proteomes" id="UP000693946"/>
    </source>
</evidence>
<dbReference type="AlphaFoldDB" id="A0AAV6SX07"/>
<dbReference type="Proteomes" id="UP000693946">
    <property type="component" value="Linkage Group LG11"/>
</dbReference>
<organism evidence="2 3">
    <name type="scientific">Solea senegalensis</name>
    <name type="common">Senegalese sole</name>
    <dbReference type="NCBI Taxonomy" id="28829"/>
    <lineage>
        <taxon>Eukaryota</taxon>
        <taxon>Metazoa</taxon>
        <taxon>Chordata</taxon>
        <taxon>Craniata</taxon>
        <taxon>Vertebrata</taxon>
        <taxon>Euteleostomi</taxon>
        <taxon>Actinopterygii</taxon>
        <taxon>Neopterygii</taxon>
        <taxon>Teleostei</taxon>
        <taxon>Neoteleostei</taxon>
        <taxon>Acanthomorphata</taxon>
        <taxon>Carangaria</taxon>
        <taxon>Pleuronectiformes</taxon>
        <taxon>Pleuronectoidei</taxon>
        <taxon>Soleidae</taxon>
        <taxon>Solea</taxon>
    </lineage>
</organism>
<comment type="caution">
    <text evidence="2">The sequence shown here is derived from an EMBL/GenBank/DDBJ whole genome shotgun (WGS) entry which is preliminary data.</text>
</comment>
<evidence type="ECO:0008006" key="4">
    <source>
        <dbReference type="Google" id="ProtNLM"/>
    </source>
</evidence>
<reference evidence="2 3" key="1">
    <citation type="journal article" date="2021" name="Sci. Rep.">
        <title>Chromosome anchoring in Senegalese sole (Solea senegalensis) reveals sex-associated markers and genome rearrangements in flatfish.</title>
        <authorList>
            <person name="Guerrero-Cozar I."/>
            <person name="Gomez-Garrido J."/>
            <person name="Berbel C."/>
            <person name="Martinez-Blanch J.F."/>
            <person name="Alioto T."/>
            <person name="Claros M.G."/>
            <person name="Gagnaire P.A."/>
            <person name="Manchado M."/>
        </authorList>
    </citation>
    <scope>NUCLEOTIDE SEQUENCE [LARGE SCALE GENOMIC DNA]</scope>
    <source>
        <strain evidence="2">Sse05_10M</strain>
    </source>
</reference>
<proteinExistence type="predicted"/>
<feature type="signal peptide" evidence="1">
    <location>
        <begin position="1"/>
        <end position="24"/>
    </location>
</feature>
<keyword evidence="1" id="KW-0732">Signal</keyword>
<protein>
    <recommendedName>
        <fullName evidence="4">Secreted protein</fullName>
    </recommendedName>
</protein>
<evidence type="ECO:0000313" key="2">
    <source>
        <dbReference type="EMBL" id="KAG7521037.1"/>
    </source>
</evidence>
<gene>
    <name evidence="2" type="ORF">JOB18_041291</name>
</gene>
<name>A0AAV6SX07_SOLSE</name>
<feature type="chain" id="PRO_5043989306" description="Secreted protein" evidence="1">
    <location>
        <begin position="25"/>
        <end position="106"/>
    </location>
</feature>
<evidence type="ECO:0000256" key="1">
    <source>
        <dbReference type="SAM" id="SignalP"/>
    </source>
</evidence>
<sequence length="106" mass="11937">MQLLDLKQLIRVIWCVLLFAPGVGFDEDLSSALPPPCCCCCCCCPPLPRHHQQQQTHSVRRTPSVYSNTVNRRGTVFGLLFFLKDAVEAFNEQCLGGHRLLFNAVF</sequence>
<dbReference type="EMBL" id="JAGKHQ010000003">
    <property type="protein sequence ID" value="KAG7521037.1"/>
    <property type="molecule type" value="Genomic_DNA"/>
</dbReference>
<accession>A0AAV6SX07</accession>
<keyword evidence="3" id="KW-1185">Reference proteome</keyword>